<dbReference type="Proteomes" id="UP000541109">
    <property type="component" value="Unassembled WGS sequence"/>
</dbReference>
<dbReference type="PANTHER" id="PTHR31423:SF3">
    <property type="entry name" value="PROLYL-TRNA SYNTHETASE ASSOCIATED DOMAIN-CONTAINING PROTEIN 1-RELATED"/>
    <property type="match status" value="1"/>
</dbReference>
<dbReference type="InterPro" id="IPR040285">
    <property type="entry name" value="ProX/PRXD1"/>
</dbReference>
<dbReference type="SUPFAM" id="SSF55826">
    <property type="entry name" value="YbaK/ProRS associated domain"/>
    <property type="match status" value="1"/>
</dbReference>
<accession>A0A839AHE6</accession>
<name>A0A839AHE6_9HYPH</name>
<evidence type="ECO:0000259" key="2">
    <source>
        <dbReference type="Pfam" id="PF04073"/>
    </source>
</evidence>
<organism evidence="3 4">
    <name type="scientific">Stappia albiluteola</name>
    <dbReference type="NCBI Taxonomy" id="2758565"/>
    <lineage>
        <taxon>Bacteria</taxon>
        <taxon>Pseudomonadati</taxon>
        <taxon>Pseudomonadota</taxon>
        <taxon>Alphaproteobacteria</taxon>
        <taxon>Hyphomicrobiales</taxon>
        <taxon>Stappiaceae</taxon>
        <taxon>Stappia</taxon>
    </lineage>
</organism>
<dbReference type="FunFam" id="3.90.960.10:FF:000005">
    <property type="entry name" value="Putative prolyl-tRNA synthetase"/>
    <property type="match status" value="1"/>
</dbReference>
<dbReference type="PANTHER" id="PTHR31423">
    <property type="entry name" value="YBAK DOMAIN-CONTAINING PROTEIN"/>
    <property type="match status" value="1"/>
</dbReference>
<dbReference type="Pfam" id="PF04073">
    <property type="entry name" value="tRNA_edit"/>
    <property type="match status" value="1"/>
</dbReference>
<feature type="domain" description="YbaK/aminoacyl-tRNA synthetase-associated" evidence="2">
    <location>
        <begin position="24"/>
        <end position="151"/>
    </location>
</feature>
<dbReference type="GO" id="GO:0002161">
    <property type="term" value="F:aminoacyl-tRNA deacylase activity"/>
    <property type="evidence" value="ECO:0007669"/>
    <property type="project" value="InterPro"/>
</dbReference>
<dbReference type="AlphaFoldDB" id="A0A839AHE6"/>
<evidence type="ECO:0000313" key="3">
    <source>
        <dbReference type="EMBL" id="MBA5778506.1"/>
    </source>
</evidence>
<evidence type="ECO:0000313" key="4">
    <source>
        <dbReference type="Proteomes" id="UP000541109"/>
    </source>
</evidence>
<keyword evidence="4" id="KW-1185">Reference proteome</keyword>
<gene>
    <name evidence="3" type="ORF">H2509_15360</name>
</gene>
<dbReference type="EMBL" id="JACFXV010000063">
    <property type="protein sequence ID" value="MBA5778506.1"/>
    <property type="molecule type" value="Genomic_DNA"/>
</dbReference>
<reference evidence="3 4" key="1">
    <citation type="submission" date="2020-07" db="EMBL/GenBank/DDBJ databases">
        <title>Stappia sp., F7233, whole genome shotgun sequencing project.</title>
        <authorList>
            <person name="Jiang S."/>
            <person name="Liu Z.W."/>
            <person name="Du Z.J."/>
        </authorList>
    </citation>
    <scope>NUCLEOTIDE SEQUENCE [LARGE SCALE GENOMIC DNA]</scope>
    <source>
        <strain evidence="3 4">F7233</strain>
    </source>
</reference>
<comment type="similarity">
    <text evidence="1">Belongs to the PRORSD1 family.</text>
</comment>
<protein>
    <submittedName>
        <fullName evidence="3">Prolyl-tRNA synthetase associated domain-containing protein</fullName>
    </submittedName>
</protein>
<keyword evidence="3" id="KW-0436">Ligase</keyword>
<sequence>MPASRAELLAFLQDLSIPATTFDHEPVFTVAESSDLHARIPGGHTKNLFLKDKKGRLFLVVALHDAVIDLKSIHQKIGAQGRVSFGNAELLMEALGVQPGSVTPFSLINDRQAHRVTPVFDAAMMREPLLNYHPLENNATTAISNEDLLRFARACGHEPAVVAVSEEAA</sequence>
<dbReference type="GO" id="GO:0004812">
    <property type="term" value="F:aminoacyl-tRNA ligase activity"/>
    <property type="evidence" value="ECO:0007669"/>
    <property type="project" value="UniProtKB-KW"/>
</dbReference>
<dbReference type="CDD" id="cd04335">
    <property type="entry name" value="PrdX_deacylase"/>
    <property type="match status" value="1"/>
</dbReference>
<comment type="caution">
    <text evidence="3">The sequence shown here is derived from an EMBL/GenBank/DDBJ whole genome shotgun (WGS) entry which is preliminary data.</text>
</comment>
<keyword evidence="3" id="KW-0030">Aminoacyl-tRNA synthetase</keyword>
<dbReference type="Gene3D" id="3.90.960.10">
    <property type="entry name" value="YbaK/aminoacyl-tRNA synthetase-associated domain"/>
    <property type="match status" value="1"/>
</dbReference>
<proteinExistence type="inferred from homology"/>
<dbReference type="InterPro" id="IPR036754">
    <property type="entry name" value="YbaK/aa-tRNA-synt-asso_dom_sf"/>
</dbReference>
<dbReference type="RefSeq" id="WP_182166851.1">
    <property type="nucleotide sequence ID" value="NZ_JACFXV010000063.1"/>
</dbReference>
<dbReference type="InterPro" id="IPR007214">
    <property type="entry name" value="YbaK/aa-tRNA-synth-assoc-dom"/>
</dbReference>
<evidence type="ECO:0000256" key="1">
    <source>
        <dbReference type="ARBA" id="ARBA00010201"/>
    </source>
</evidence>